<feature type="domain" description="DUF7825" evidence="3">
    <location>
        <begin position="760"/>
        <end position="953"/>
    </location>
</feature>
<evidence type="ECO:0000259" key="1">
    <source>
        <dbReference type="Pfam" id="PF20103"/>
    </source>
</evidence>
<evidence type="ECO:0000313" key="4">
    <source>
        <dbReference type="EMBL" id="MFC1849494.1"/>
    </source>
</evidence>
<feature type="domain" description="DUF7824" evidence="2">
    <location>
        <begin position="450"/>
        <end position="684"/>
    </location>
</feature>
<dbReference type="EMBL" id="JBHPBY010000041">
    <property type="protein sequence ID" value="MFC1849494.1"/>
    <property type="molecule type" value="Genomic_DNA"/>
</dbReference>
<accession>A0ABV6YTJ1</accession>
<keyword evidence="5" id="KW-1185">Reference proteome</keyword>
<evidence type="ECO:0000313" key="5">
    <source>
        <dbReference type="Proteomes" id="UP001594351"/>
    </source>
</evidence>
<evidence type="ECO:0000259" key="3">
    <source>
        <dbReference type="Pfam" id="PF25149"/>
    </source>
</evidence>
<proteinExistence type="predicted"/>
<name>A0ABV6YTJ1_UNCC1</name>
<comment type="caution">
    <text evidence="4">The sequence shown here is derived from an EMBL/GenBank/DDBJ whole genome shotgun (WGS) entry which is preliminary data.</text>
</comment>
<organism evidence="4 5">
    <name type="scientific">candidate division CSSED10-310 bacterium</name>
    <dbReference type="NCBI Taxonomy" id="2855610"/>
    <lineage>
        <taxon>Bacteria</taxon>
        <taxon>Bacteria division CSSED10-310</taxon>
    </lineage>
</organism>
<sequence>MNFPEPELQKLLEAGDTTSCMSFFKGMPEKDRRKLAPACLAWHKELSKNVEKPGVKSRISLLPASQVALFATATFSELKKIPLYSTPSPEQSFEILQDRQPTWIDKWVLHLLENSNYWVRWHLIRKLILAGLAKKPDHPHYYLGIIDGLVPYYAEKLSIEDCLLDDPDLLEYEIWKLFEYEGGGESSLANRDRFSRTKGWRDTFLSLMAKGKLPRKRLLNCCIQALQRDFNHYRAKWFFSLYDGLNPSFEEQKEHASTYLHLLSMSAPNVVSWAFKKVEKQAEKSVYQAEELIVGVQPVLESRVKGTVIRALKLLLRIAKQWPNEKENIAVIAAPALSHEATDVQEMALDVITVTATKDNDQLVDTLTAYAEIISPSLRHRLDDWIGGGDGVIEIMDEDFGGEEEIYALDPVLRELYSIPALLEQLCGDRSHIPAATFDGTDLPRLVNVEALHSIEDLEELIDICAQVIEDEASVDDIERAFDGISRLCGHMPQNFNTLIGPIFKRAHKRIDQGLIPFVGISPGADMCGLIHAWATASAPVMRTEAGDRYEYAIVTLGDTHHTMFAGNMRKPIGVLSRRSFAIAKRVAFRNAAPLLSSPTHTGGWLDPLVLAERINAWQDEDPDITDVVLAILRLAPERRDLALELLKKATSEWAKAVRYAFGGDEKIGKKAALWITASRVRAPWLCDSNIANAFPEFKEDAAEPASFEISFKNDKFGTHLNIPSEFKDVDVDGNCIPLLFHSERGNSMWELGGIGGRTETSVRWTATVWPGARESFFAAAAVHIASNIDWWEAQWQNKALLEPLLEAGTPLREMGLLLLTLGLAAKEPGEYGLATDAAIAAIEDGRLGSDNLGQMLSKLLPTGLIKPGRLYKTLRDVSSVSPVHTAVVKLALQQCLLGELKDKPRDFSKILVLLKELCIDLQHGVIEDEHRSFLQGIKGSSKAAKAAKMILKLTPNAESGKMKNIFRQVLKLRVDAMRMWSI</sequence>
<protein>
    <submittedName>
        <fullName evidence="4">DUF6493 family protein</fullName>
    </submittedName>
</protein>
<dbReference type="Pfam" id="PF20103">
    <property type="entry name" value="DUF6493"/>
    <property type="match status" value="1"/>
</dbReference>
<dbReference type="SUPFAM" id="SSF48371">
    <property type="entry name" value="ARM repeat"/>
    <property type="match status" value="1"/>
</dbReference>
<dbReference type="Proteomes" id="UP001594351">
    <property type="component" value="Unassembled WGS sequence"/>
</dbReference>
<dbReference type="InterPro" id="IPR056727">
    <property type="entry name" value="DUF7825"/>
</dbReference>
<reference evidence="4 5" key="1">
    <citation type="submission" date="2024-09" db="EMBL/GenBank/DDBJ databases">
        <title>Laminarin stimulates single cell rates of sulfate reduction while oxygen inhibits transcriptomic activity in coastal marine sediment.</title>
        <authorList>
            <person name="Lindsay M."/>
            <person name="Orcutt B."/>
            <person name="Emerson D."/>
            <person name="Stepanauskas R."/>
            <person name="D'Angelo T."/>
        </authorList>
    </citation>
    <scope>NUCLEOTIDE SEQUENCE [LARGE SCALE GENOMIC DNA]</scope>
    <source>
        <strain evidence="4">SAG AM-311-K15</strain>
    </source>
</reference>
<dbReference type="Pfam" id="PF25148">
    <property type="entry name" value="DUF7824"/>
    <property type="match status" value="1"/>
</dbReference>
<feature type="domain" description="DUF6493" evidence="1">
    <location>
        <begin position="7"/>
        <end position="305"/>
    </location>
</feature>
<gene>
    <name evidence="4" type="ORF">ACFL27_04715</name>
</gene>
<evidence type="ECO:0000259" key="2">
    <source>
        <dbReference type="Pfam" id="PF25148"/>
    </source>
</evidence>
<dbReference type="InterPro" id="IPR045472">
    <property type="entry name" value="DUF6493"/>
</dbReference>
<dbReference type="Pfam" id="PF25149">
    <property type="entry name" value="DUF7825"/>
    <property type="match status" value="1"/>
</dbReference>
<dbReference type="InterPro" id="IPR016024">
    <property type="entry name" value="ARM-type_fold"/>
</dbReference>
<dbReference type="InterPro" id="IPR056726">
    <property type="entry name" value="DUF7824"/>
</dbReference>